<keyword evidence="2" id="KW-1185">Reference proteome</keyword>
<gene>
    <name evidence="1" type="ORF">SAMN06269173_12023</name>
</gene>
<evidence type="ECO:0000313" key="2">
    <source>
        <dbReference type="Proteomes" id="UP000198310"/>
    </source>
</evidence>
<evidence type="ECO:0000313" key="1">
    <source>
        <dbReference type="EMBL" id="SNS04657.1"/>
    </source>
</evidence>
<accession>A0A239B9N3</accession>
<dbReference type="EMBL" id="FZNS01000020">
    <property type="protein sequence ID" value="SNS04657.1"/>
    <property type="molecule type" value="Genomic_DNA"/>
</dbReference>
<name>A0A239B9N3_9BACT</name>
<sequence length="96" mass="10755">MRAVEAPTLGDLTWNQYRSQVINAITDVEAQLYHLRKSVNNEGMTYEVAALLKIEIIDQEDFDVLSALVKAVRHVGCEAIRATKEDHGGQFSLLLL</sequence>
<protein>
    <submittedName>
        <fullName evidence="1">Uncharacterized protein</fullName>
    </submittedName>
</protein>
<reference evidence="2" key="1">
    <citation type="submission" date="2017-06" db="EMBL/GenBank/DDBJ databases">
        <authorList>
            <person name="Varghese N."/>
            <person name="Submissions S."/>
        </authorList>
    </citation>
    <scope>NUCLEOTIDE SEQUENCE [LARGE SCALE GENOMIC DNA]</scope>
    <source>
        <strain evidence="2">DSM 28041</strain>
    </source>
</reference>
<dbReference type="Proteomes" id="UP000198310">
    <property type="component" value="Unassembled WGS sequence"/>
</dbReference>
<dbReference type="AlphaFoldDB" id="A0A239B9N3"/>
<dbReference type="RefSeq" id="WP_089334412.1">
    <property type="nucleotide sequence ID" value="NZ_FZNS01000020.1"/>
</dbReference>
<proteinExistence type="predicted"/>
<organism evidence="1 2">
    <name type="scientific">Hymenobacter mucosus</name>
    <dbReference type="NCBI Taxonomy" id="1411120"/>
    <lineage>
        <taxon>Bacteria</taxon>
        <taxon>Pseudomonadati</taxon>
        <taxon>Bacteroidota</taxon>
        <taxon>Cytophagia</taxon>
        <taxon>Cytophagales</taxon>
        <taxon>Hymenobacteraceae</taxon>
        <taxon>Hymenobacter</taxon>
    </lineage>
</organism>